<comment type="caution">
    <text evidence="4">The sequence shown here is derived from an EMBL/GenBank/DDBJ whole genome shotgun (WGS) entry which is preliminary data.</text>
</comment>
<dbReference type="SUPFAM" id="SSF53807">
    <property type="entry name" value="Helical backbone' metal receptor"/>
    <property type="match status" value="1"/>
</dbReference>
<feature type="compositionally biased region" description="Low complexity" evidence="2">
    <location>
        <begin position="39"/>
        <end position="52"/>
    </location>
</feature>
<proteinExistence type="inferred from homology"/>
<evidence type="ECO:0000256" key="1">
    <source>
        <dbReference type="ARBA" id="ARBA00008814"/>
    </source>
</evidence>
<comment type="similarity">
    <text evidence="1">Belongs to the bacterial solute-binding protein 8 family.</text>
</comment>
<dbReference type="InterPro" id="IPR002491">
    <property type="entry name" value="ABC_transptr_periplasmic_BD"/>
</dbReference>
<dbReference type="Proteomes" id="UP001223646">
    <property type="component" value="Unassembled WGS sequence"/>
</dbReference>
<gene>
    <name evidence="4" type="ORF">QP460_000495</name>
</gene>
<feature type="domain" description="Fe/B12 periplasmic-binding" evidence="3">
    <location>
        <begin position="77"/>
        <end position="341"/>
    </location>
</feature>
<evidence type="ECO:0000313" key="4">
    <source>
        <dbReference type="EMBL" id="MEO3716073.1"/>
    </source>
</evidence>
<accession>A0AAW9SSU0</accession>
<evidence type="ECO:0000256" key="2">
    <source>
        <dbReference type="SAM" id="MobiDB-lite"/>
    </source>
</evidence>
<evidence type="ECO:0000313" key="5">
    <source>
        <dbReference type="Proteomes" id="UP001223646"/>
    </source>
</evidence>
<dbReference type="PROSITE" id="PS50983">
    <property type="entry name" value="FE_B12_PBP"/>
    <property type="match status" value="1"/>
</dbReference>
<name>A0AAW9SSU0_CORAY</name>
<dbReference type="PANTHER" id="PTHR30535:SF34">
    <property type="entry name" value="MOLYBDATE-BINDING PROTEIN MOLA"/>
    <property type="match status" value="1"/>
</dbReference>
<feature type="region of interest" description="Disordered" evidence="2">
    <location>
        <begin position="39"/>
        <end position="61"/>
    </location>
</feature>
<dbReference type="EMBL" id="JASOOY020000002">
    <property type="protein sequence ID" value="MEO3716073.1"/>
    <property type="molecule type" value="Genomic_DNA"/>
</dbReference>
<evidence type="ECO:0000259" key="3">
    <source>
        <dbReference type="PROSITE" id="PS50983"/>
    </source>
</evidence>
<protein>
    <submittedName>
        <fullName evidence="4">ABC transporter substrate-binding protein</fullName>
    </submittedName>
</protein>
<organism evidence="4 5">
    <name type="scientific">Corynebacterium amycolatum</name>
    <dbReference type="NCBI Taxonomy" id="43765"/>
    <lineage>
        <taxon>Bacteria</taxon>
        <taxon>Bacillati</taxon>
        <taxon>Actinomycetota</taxon>
        <taxon>Actinomycetes</taxon>
        <taxon>Mycobacteriales</taxon>
        <taxon>Corynebacteriaceae</taxon>
        <taxon>Corynebacterium</taxon>
    </lineage>
</organism>
<dbReference type="GO" id="GO:0071281">
    <property type="term" value="P:cellular response to iron ion"/>
    <property type="evidence" value="ECO:0007669"/>
    <property type="project" value="TreeGrafter"/>
</dbReference>
<dbReference type="Pfam" id="PF01497">
    <property type="entry name" value="Peripla_BP_2"/>
    <property type="match status" value="1"/>
</dbReference>
<sequence length="341" mass="35858">MFSPTSPISALKRNSKKTFALPLIAALPLAAVVACSSSEEASQQPSSSETATNKQAQWPRTVTVGDHDVTVQSQPKRIVALSTEVADLALELVGPERVVAVTKNALDETSGNQVELARKVPNAIANSTKPDPEQILSYEPDMVLMTSRHDQEQSASKLLGASDVPTAAFSSSDFASPKALAESVTTLGKLLGAEDKAAEMVAKIESETEEILSGIDSTTKPKTLVLFARGGQKMIMGMQSATTNLVELAGGEPISPKGKRPGAVPADPETIVQLNPDVILIQDFHGQGKASFQELLDNPALADVAAVKNDRVQLIDAKTTSGTAGMHMPDGLREIADALAK</sequence>
<reference evidence="4" key="1">
    <citation type="submission" date="2023-05" db="EMBL/GenBank/DDBJ databases">
        <authorList>
            <person name="Du J."/>
        </authorList>
    </citation>
    <scope>NUCLEOTIDE SEQUENCE</scope>
    <source>
        <strain evidence="4">UMB1064</strain>
    </source>
</reference>
<dbReference type="PANTHER" id="PTHR30535">
    <property type="entry name" value="VITAMIN B12-BINDING PROTEIN"/>
    <property type="match status" value="1"/>
</dbReference>
<dbReference type="AlphaFoldDB" id="A0AAW9SSU0"/>
<dbReference type="Gene3D" id="3.40.50.1980">
    <property type="entry name" value="Nitrogenase molybdenum iron protein domain"/>
    <property type="match status" value="2"/>
</dbReference>
<dbReference type="InterPro" id="IPR050902">
    <property type="entry name" value="ABC_Transporter_SBP"/>
</dbReference>
<dbReference type="RefSeq" id="WP_284827127.1">
    <property type="nucleotide sequence ID" value="NZ_JASOOY020000002.1"/>
</dbReference>
<reference evidence="4" key="2">
    <citation type="submission" date="2024-05" db="EMBL/GenBank/DDBJ databases">
        <authorList>
            <person name="Wolfe A."/>
        </authorList>
    </citation>
    <scope>NUCLEOTIDE SEQUENCE</scope>
    <source>
        <strain evidence="4">UMB1064</strain>
    </source>
</reference>